<evidence type="ECO:0000256" key="3">
    <source>
        <dbReference type="ARBA" id="ARBA00023136"/>
    </source>
</evidence>
<evidence type="ECO:0000313" key="7">
    <source>
        <dbReference type="EMBL" id="MET4633744.1"/>
    </source>
</evidence>
<keyword evidence="3 5" id="KW-0472">Membrane</keyword>
<organism evidence="7 8">
    <name type="scientific">Kaistia defluvii</name>
    <dbReference type="NCBI Taxonomy" id="410841"/>
    <lineage>
        <taxon>Bacteria</taxon>
        <taxon>Pseudomonadati</taxon>
        <taxon>Pseudomonadota</taxon>
        <taxon>Alphaproteobacteria</taxon>
        <taxon>Hyphomicrobiales</taxon>
        <taxon>Kaistiaceae</taxon>
        <taxon>Kaistia</taxon>
    </lineage>
</organism>
<dbReference type="InterPro" id="IPR047200">
    <property type="entry name" value="MFS_YcaD-like"/>
</dbReference>
<name>A0ABV2QXK0_9HYPH</name>
<gene>
    <name evidence="7" type="ORF">ABIE08_001657</name>
</gene>
<dbReference type="PANTHER" id="PTHR23521:SF3">
    <property type="entry name" value="MFS TRANSPORTER"/>
    <property type="match status" value="1"/>
</dbReference>
<reference evidence="7 8" key="1">
    <citation type="submission" date="2024-06" db="EMBL/GenBank/DDBJ databases">
        <title>Sorghum-associated microbial communities from plants grown in Nebraska, USA.</title>
        <authorList>
            <person name="Schachtman D."/>
        </authorList>
    </citation>
    <scope>NUCLEOTIDE SEQUENCE [LARGE SCALE GENOMIC DNA]</scope>
    <source>
        <strain evidence="7 8">3207</strain>
    </source>
</reference>
<dbReference type="PANTHER" id="PTHR23521">
    <property type="entry name" value="TRANSPORTER MFS SUPERFAMILY"/>
    <property type="match status" value="1"/>
</dbReference>
<evidence type="ECO:0000256" key="1">
    <source>
        <dbReference type="ARBA" id="ARBA00022692"/>
    </source>
</evidence>
<feature type="transmembrane region" description="Helical" evidence="5">
    <location>
        <begin position="131"/>
        <end position="152"/>
    </location>
</feature>
<keyword evidence="1 5" id="KW-0812">Transmembrane</keyword>
<evidence type="ECO:0000256" key="2">
    <source>
        <dbReference type="ARBA" id="ARBA00022989"/>
    </source>
</evidence>
<feature type="transmembrane region" description="Helical" evidence="5">
    <location>
        <begin position="354"/>
        <end position="373"/>
    </location>
</feature>
<feature type="transmembrane region" description="Helical" evidence="5">
    <location>
        <begin position="158"/>
        <end position="180"/>
    </location>
</feature>
<feature type="domain" description="Major facilitator superfamily (MFS) profile" evidence="6">
    <location>
        <begin position="199"/>
        <end position="436"/>
    </location>
</feature>
<feature type="compositionally biased region" description="Pro residues" evidence="4">
    <location>
        <begin position="417"/>
        <end position="436"/>
    </location>
</feature>
<dbReference type="Pfam" id="PF07690">
    <property type="entry name" value="MFS_1"/>
    <property type="match status" value="1"/>
</dbReference>
<protein>
    <submittedName>
        <fullName evidence="7">MFS family permease</fullName>
    </submittedName>
</protein>
<feature type="transmembrane region" description="Helical" evidence="5">
    <location>
        <begin position="42"/>
        <end position="61"/>
    </location>
</feature>
<dbReference type="Gene3D" id="1.20.1250.20">
    <property type="entry name" value="MFS general substrate transporter like domains"/>
    <property type="match status" value="2"/>
</dbReference>
<feature type="transmembrane region" description="Helical" evidence="5">
    <location>
        <begin position="73"/>
        <end position="92"/>
    </location>
</feature>
<keyword evidence="8" id="KW-1185">Reference proteome</keyword>
<dbReference type="SUPFAM" id="SSF103473">
    <property type="entry name" value="MFS general substrate transporter"/>
    <property type="match status" value="1"/>
</dbReference>
<dbReference type="InterPro" id="IPR036259">
    <property type="entry name" value="MFS_trans_sf"/>
</dbReference>
<accession>A0ABV2QXK0</accession>
<dbReference type="InterPro" id="IPR011701">
    <property type="entry name" value="MFS"/>
</dbReference>
<feature type="transmembrane region" description="Helical" evidence="5">
    <location>
        <begin position="230"/>
        <end position="252"/>
    </location>
</feature>
<comment type="caution">
    <text evidence="7">The sequence shown here is derived from an EMBL/GenBank/DDBJ whole genome shotgun (WGS) entry which is preliminary data.</text>
</comment>
<feature type="transmembrane region" description="Helical" evidence="5">
    <location>
        <begin position="290"/>
        <end position="313"/>
    </location>
</feature>
<dbReference type="CDD" id="cd17477">
    <property type="entry name" value="MFS_YcaD_like"/>
    <property type="match status" value="1"/>
</dbReference>
<feature type="region of interest" description="Disordered" evidence="4">
    <location>
        <begin position="379"/>
        <end position="436"/>
    </location>
</feature>
<keyword evidence="2 5" id="KW-1133">Transmembrane helix</keyword>
<proteinExistence type="predicted"/>
<evidence type="ECO:0000313" key="8">
    <source>
        <dbReference type="Proteomes" id="UP001549321"/>
    </source>
</evidence>
<sequence length="436" mass="45830">MASQLLPVAALLMGSALLLIAGGIHGLLLPIRGAIEGFSTTELGLIGTGWAVGFVLGCIIVPRIVRRVGHVRAYGVMASIAGVVILINLLWISPWAWIGLRAFSGFCFAGAQMIVESWLNERATRENRGTIFSVYQMVNFAASTAGQLLLATAPAEGFFFFVLGAIFYCLAILPSALSTAQTPRPLKTTTLDLRSLFRNSPVSAVGCFLIGLVNGAFGTLGAVYGQKIGLPTAVIAFFMSAAVLGGAITQVPLGKLSDKIDRRFVLIGVATAAIVMSLAIAFVSPTQPTVIIGMIALFGGMIYPMYGLTVAHANDYAAPDDFVKVASGLLLMSGFGTMIGPIIGALAMTYLGPAGLFTFFSIVHVVLIGYTAYRMSRRPAPRDVPRDAFQSMPPLKNATPETIALDPRAEEAKPPQTVAPPTAPLPVLPPALPPAV</sequence>
<dbReference type="Proteomes" id="UP001549321">
    <property type="component" value="Unassembled WGS sequence"/>
</dbReference>
<dbReference type="RefSeq" id="WP_354550196.1">
    <property type="nucleotide sequence ID" value="NZ_JBEPSM010000001.1"/>
</dbReference>
<dbReference type="PROSITE" id="PS50850">
    <property type="entry name" value="MFS"/>
    <property type="match status" value="1"/>
</dbReference>
<evidence type="ECO:0000259" key="6">
    <source>
        <dbReference type="PROSITE" id="PS50850"/>
    </source>
</evidence>
<feature type="transmembrane region" description="Helical" evidence="5">
    <location>
        <begin position="201"/>
        <end position="224"/>
    </location>
</feature>
<feature type="transmembrane region" description="Helical" evidence="5">
    <location>
        <begin position="264"/>
        <end position="284"/>
    </location>
</feature>
<dbReference type="EMBL" id="JBEPSM010000001">
    <property type="protein sequence ID" value="MET4633744.1"/>
    <property type="molecule type" value="Genomic_DNA"/>
</dbReference>
<evidence type="ECO:0000256" key="5">
    <source>
        <dbReference type="SAM" id="Phobius"/>
    </source>
</evidence>
<feature type="transmembrane region" description="Helical" evidence="5">
    <location>
        <begin position="98"/>
        <end position="119"/>
    </location>
</feature>
<evidence type="ECO:0000256" key="4">
    <source>
        <dbReference type="SAM" id="MobiDB-lite"/>
    </source>
</evidence>
<dbReference type="InterPro" id="IPR020846">
    <property type="entry name" value="MFS_dom"/>
</dbReference>
<feature type="transmembrane region" description="Helical" evidence="5">
    <location>
        <begin position="325"/>
        <end position="348"/>
    </location>
</feature>